<dbReference type="CDD" id="cd06341">
    <property type="entry name" value="PBP1_ABC_ligand_binding-like"/>
    <property type="match status" value="1"/>
</dbReference>
<sequence>MLAGGFAAGCGSSTNEGSAASSAPTSALPDNPATGSAVKIGFIATEGGAAVSIPELREAAEAATKYVNDNAGGITGHKIDLVVCKQQEDPTSARNCANQMVEQQVAAVLSPGTSQGPVMLPIISGAQIPFVGFNGVSPQELMSPDSSMLSPGLPGVLTSTAEYAAKNGWKNVTFIVGDTGGAPAVVQQLGDPIFTAAGVGMKSVPYPVGTADPTPQITAALANNPDAVGVISDASACISVLKTMQASHPDVKKILIPTCLEEQVIKAAGQASVDGGVGLTLIDPYSDKPDSELYRSVLAAYAPELSPSGLGSASYQLVVGLQRATNNIQGEVNAASIKEALKTSKNVEMPAGGGITFSCDGTAFPQLQSICSRQMLVGPVKDGIPTDLQVTGQTG</sequence>
<dbReference type="EMBL" id="BAHC01000131">
    <property type="protein sequence ID" value="GAB91421.1"/>
    <property type="molecule type" value="Genomic_DNA"/>
</dbReference>
<evidence type="ECO:0000256" key="3">
    <source>
        <dbReference type="SAM" id="MobiDB-lite"/>
    </source>
</evidence>
<dbReference type="PANTHER" id="PTHR30483:SF6">
    <property type="entry name" value="PERIPLASMIC BINDING PROTEIN OF ABC TRANSPORTER FOR NATURAL AMINO ACIDS"/>
    <property type="match status" value="1"/>
</dbReference>
<comment type="similarity">
    <text evidence="1">Belongs to the leucine-binding protein family.</text>
</comment>
<dbReference type="InterPro" id="IPR051010">
    <property type="entry name" value="BCAA_transport"/>
</dbReference>
<dbReference type="AlphaFoldDB" id="K6WCG1"/>
<feature type="domain" description="Leucine-binding protein" evidence="4">
    <location>
        <begin position="38"/>
        <end position="363"/>
    </location>
</feature>
<dbReference type="SUPFAM" id="SSF53822">
    <property type="entry name" value="Periplasmic binding protein-like I"/>
    <property type="match status" value="1"/>
</dbReference>
<dbReference type="STRING" id="1108045.GORHZ_131_00080"/>
<dbReference type="Gene3D" id="3.40.50.2300">
    <property type="match status" value="2"/>
</dbReference>
<name>K6WCG1_9ACTN</name>
<feature type="region of interest" description="Disordered" evidence="3">
    <location>
        <begin position="11"/>
        <end position="31"/>
    </location>
</feature>
<evidence type="ECO:0000259" key="4">
    <source>
        <dbReference type="Pfam" id="PF13458"/>
    </source>
</evidence>
<dbReference type="Pfam" id="PF13458">
    <property type="entry name" value="Peripla_BP_6"/>
    <property type="match status" value="1"/>
</dbReference>
<feature type="compositionally biased region" description="Low complexity" evidence="3">
    <location>
        <begin position="18"/>
        <end position="27"/>
    </location>
</feature>
<keyword evidence="6" id="KW-1185">Reference proteome</keyword>
<evidence type="ECO:0000313" key="5">
    <source>
        <dbReference type="EMBL" id="GAB91421.1"/>
    </source>
</evidence>
<dbReference type="eggNOG" id="COG0683">
    <property type="taxonomic scope" value="Bacteria"/>
</dbReference>
<dbReference type="PANTHER" id="PTHR30483">
    <property type="entry name" value="LEUCINE-SPECIFIC-BINDING PROTEIN"/>
    <property type="match status" value="1"/>
</dbReference>
<keyword evidence="2" id="KW-0732">Signal</keyword>
<evidence type="ECO:0000313" key="6">
    <source>
        <dbReference type="Proteomes" id="UP000008363"/>
    </source>
</evidence>
<accession>K6WCG1</accession>
<protein>
    <recommendedName>
        <fullName evidence="4">Leucine-binding protein domain-containing protein</fullName>
    </recommendedName>
</protein>
<dbReference type="Proteomes" id="UP000008363">
    <property type="component" value="Unassembled WGS sequence"/>
</dbReference>
<organism evidence="5 6">
    <name type="scientific">Gordonia rhizosphera NBRC 16068</name>
    <dbReference type="NCBI Taxonomy" id="1108045"/>
    <lineage>
        <taxon>Bacteria</taxon>
        <taxon>Bacillati</taxon>
        <taxon>Actinomycetota</taxon>
        <taxon>Actinomycetes</taxon>
        <taxon>Mycobacteriales</taxon>
        <taxon>Gordoniaceae</taxon>
        <taxon>Gordonia</taxon>
    </lineage>
</organism>
<reference evidence="5 6" key="1">
    <citation type="submission" date="2012-08" db="EMBL/GenBank/DDBJ databases">
        <title>Whole genome shotgun sequence of Gordonia rhizosphera NBRC 16068.</title>
        <authorList>
            <person name="Takarada H."/>
            <person name="Isaki S."/>
            <person name="Hosoyama A."/>
            <person name="Tsuchikane K."/>
            <person name="Katsumata H."/>
            <person name="Baba S."/>
            <person name="Ohji S."/>
            <person name="Yamazaki S."/>
            <person name="Fujita N."/>
        </authorList>
    </citation>
    <scope>NUCLEOTIDE SEQUENCE [LARGE SCALE GENOMIC DNA]</scope>
    <source>
        <strain evidence="5 6">NBRC 16068</strain>
    </source>
</reference>
<dbReference type="InterPro" id="IPR028082">
    <property type="entry name" value="Peripla_BP_I"/>
</dbReference>
<gene>
    <name evidence="5" type="ORF">GORHZ_131_00080</name>
</gene>
<dbReference type="InterPro" id="IPR028081">
    <property type="entry name" value="Leu-bd"/>
</dbReference>
<proteinExistence type="inferred from homology"/>
<evidence type="ECO:0000256" key="1">
    <source>
        <dbReference type="ARBA" id="ARBA00010062"/>
    </source>
</evidence>
<evidence type="ECO:0000256" key="2">
    <source>
        <dbReference type="ARBA" id="ARBA00022729"/>
    </source>
</evidence>
<comment type="caution">
    <text evidence="5">The sequence shown here is derived from an EMBL/GenBank/DDBJ whole genome shotgun (WGS) entry which is preliminary data.</text>
</comment>